<gene>
    <name evidence="3" type="ORF">GCM10010492_04510</name>
</gene>
<keyword evidence="2" id="KW-0812">Transmembrane</keyword>
<feature type="compositionally biased region" description="Low complexity" evidence="1">
    <location>
        <begin position="83"/>
        <end position="94"/>
    </location>
</feature>
<protein>
    <recommendedName>
        <fullName evidence="5">Translation initiation factor IF-2</fullName>
    </recommendedName>
</protein>
<evidence type="ECO:0000256" key="2">
    <source>
        <dbReference type="SAM" id="Phobius"/>
    </source>
</evidence>
<name>A0ABN0T293_9PSEU</name>
<keyword evidence="4" id="KW-1185">Reference proteome</keyword>
<feature type="compositionally biased region" description="Low complexity" evidence="1">
    <location>
        <begin position="59"/>
        <end position="75"/>
    </location>
</feature>
<feature type="region of interest" description="Disordered" evidence="1">
    <location>
        <begin position="1"/>
        <end position="121"/>
    </location>
</feature>
<reference evidence="3 4" key="1">
    <citation type="journal article" date="2019" name="Int. J. Syst. Evol. Microbiol.">
        <title>The Global Catalogue of Microorganisms (GCM) 10K type strain sequencing project: providing services to taxonomists for standard genome sequencing and annotation.</title>
        <authorList>
            <consortium name="The Broad Institute Genomics Platform"/>
            <consortium name="The Broad Institute Genome Sequencing Center for Infectious Disease"/>
            <person name="Wu L."/>
            <person name="Ma J."/>
        </authorList>
    </citation>
    <scope>NUCLEOTIDE SEQUENCE [LARGE SCALE GENOMIC DNA]</scope>
    <source>
        <strain evidence="3 4">JCM 3380</strain>
    </source>
</reference>
<dbReference type="RefSeq" id="WP_343931861.1">
    <property type="nucleotide sequence ID" value="NZ_BAAABU010000001.1"/>
</dbReference>
<proteinExistence type="predicted"/>
<accession>A0ABN0T293</accession>
<keyword evidence="2" id="KW-1133">Transmembrane helix</keyword>
<feature type="compositionally biased region" description="Pro residues" evidence="1">
    <location>
        <begin position="103"/>
        <end position="116"/>
    </location>
</feature>
<feature type="region of interest" description="Disordered" evidence="1">
    <location>
        <begin position="152"/>
        <end position="180"/>
    </location>
</feature>
<dbReference type="EMBL" id="BAAABU010000001">
    <property type="protein sequence ID" value="GAA0209819.1"/>
    <property type="molecule type" value="Genomic_DNA"/>
</dbReference>
<organism evidence="3 4">
    <name type="scientific">Saccharothrix mutabilis subsp. mutabilis</name>
    <dbReference type="NCBI Taxonomy" id="66855"/>
    <lineage>
        <taxon>Bacteria</taxon>
        <taxon>Bacillati</taxon>
        <taxon>Actinomycetota</taxon>
        <taxon>Actinomycetes</taxon>
        <taxon>Pseudonocardiales</taxon>
        <taxon>Pseudonocardiaceae</taxon>
        <taxon>Saccharothrix</taxon>
    </lineage>
</organism>
<dbReference type="Proteomes" id="UP001500416">
    <property type="component" value="Unassembled WGS sequence"/>
</dbReference>
<feature type="transmembrane region" description="Helical" evidence="2">
    <location>
        <begin position="132"/>
        <end position="150"/>
    </location>
</feature>
<keyword evidence="2" id="KW-0472">Membrane</keyword>
<evidence type="ECO:0000313" key="4">
    <source>
        <dbReference type="Proteomes" id="UP001500416"/>
    </source>
</evidence>
<comment type="caution">
    <text evidence="3">The sequence shown here is derived from an EMBL/GenBank/DDBJ whole genome shotgun (WGS) entry which is preliminary data.</text>
</comment>
<evidence type="ECO:0000313" key="3">
    <source>
        <dbReference type="EMBL" id="GAA0209819.1"/>
    </source>
</evidence>
<evidence type="ECO:0000256" key="1">
    <source>
        <dbReference type="SAM" id="MobiDB-lite"/>
    </source>
</evidence>
<sequence length="180" mass="18304">MPDQRPEDTPDAGTRPLPTPPAEGFAHTAEAEPARGAQAADTGPHTPAEAEPPDRPVSGAQAGAEPPAATAAEQPPAAPEPQPAGAQAGAEPQNGPGGGIPPTHTPPGHPGFPPPRRSSAVGRFARHRATQLVAVGLLGLVLGGGIVSMVDHDRGHDRRGGAFERPGHSRMDDRGPARER</sequence>
<evidence type="ECO:0008006" key="5">
    <source>
        <dbReference type="Google" id="ProtNLM"/>
    </source>
</evidence>